<feature type="signal peptide" evidence="4">
    <location>
        <begin position="1"/>
        <end position="23"/>
    </location>
</feature>
<evidence type="ECO:0000256" key="3">
    <source>
        <dbReference type="ARBA" id="ARBA00023157"/>
    </source>
</evidence>
<evidence type="ECO:0000256" key="4">
    <source>
        <dbReference type="SAM" id="SignalP"/>
    </source>
</evidence>
<keyword evidence="3" id="KW-1015">Disulfide bond</keyword>
<dbReference type="SMART" id="SM01361">
    <property type="entry name" value="A2M_recep"/>
    <property type="match status" value="1"/>
</dbReference>
<dbReference type="Gene3D" id="2.60.40.1930">
    <property type="match status" value="2"/>
</dbReference>
<name>A0A9N9WUX6_9DIPT</name>
<evidence type="ECO:0000313" key="7">
    <source>
        <dbReference type="EMBL" id="CAG9810234.1"/>
    </source>
</evidence>
<reference evidence="7" key="1">
    <citation type="submission" date="2022-01" db="EMBL/GenBank/DDBJ databases">
        <authorList>
            <person name="King R."/>
        </authorList>
    </citation>
    <scope>NUCLEOTIDE SEQUENCE</scope>
</reference>
<dbReference type="GO" id="GO:0005576">
    <property type="term" value="C:extracellular region"/>
    <property type="evidence" value="ECO:0007669"/>
    <property type="project" value="InterPro"/>
</dbReference>
<dbReference type="EMBL" id="OU895880">
    <property type="protein sequence ID" value="CAG9810234.1"/>
    <property type="molecule type" value="Genomic_DNA"/>
</dbReference>
<keyword evidence="8" id="KW-1185">Reference proteome</keyword>
<sequence length="1403" mass="161035">MEIPIIYLIFFVCIINLFQTVQGNEFVTLWAQKTILKDQQFSAVILPTKLQGKTEVALQFRNFNLTKNLENGKAVRIEYPDKVKGSRKEVNLIMTLHVNERIDENEVVRICSTKSLKIKIDNRAYHTFIQTDKPIYKPGDEVKIKVLALDRSIKPFHMNNIAVDIIDPLNRSIAHFDELDDPSFGVFEGRFNLSTQTVLGDWTIQVVIDRSKLITLKRFAVQKYTFPLFDVFVDISDQHVLVSSEVTISFYAKYPFGEFVTGSAELNIIDLKNRKSYLKHNYSIDGIQKLTYKLSDLNLGKEDMELEAVVTFTEPESTLSYKKSARFFVHTDIRHKIVAKHPEKFLPGQLFTVKVIINDWKDQLVAINSTKANLTVVLKVNDEWNRTKLNLELFNGIASEDVMVPKEAVGLKIKIEFLDSEKYEKTVILGNVEVGINDLEVYHLPKFPKLNQTIDVYIKSDRNFENLLAVAMTRYGPVKSGMIKCRNETNCQFNVTINAKMMPESTIIIYHLKDHVNVFLGKTVVETENLGANYLNLKLSSDAPKPKEQLKMSFSTKSSSKIHLLAFDKRLKSLKEGNDITRNDLFTALADYDKDNFLLIDDMTSWHECTEEELNRVDKGRKAMNDIERKAMETATMFALKGNQHINEIEDDDEAPLVCSSNDYDDEAIEDHNDEDDMPEIVDEDVRKNFPDSWIFETIEVGNTEEAKKTFTVPDSMTSWDISAFSINLKDGLAIMKPQELTVKNEFFIKVNLPYSIRYKEVLKLDVLIYNYVESYEQLQVTFDLKKNSNFQVVRYSSNCTALVDQNNIWTALVQPMQVQKVSFYIQAGSVDSSDFEAKMSTIKLLMTAIGTTESGITYKDIIEEELRVEPIGLRLYDITDSKFYLDKSSTSRKFEYTGADEYSRFSAIVSGDYLSDVANLESMIEIFSSNLEDKALRMKESYEAYRFLFSKGQKTSANFVNTQYQNIMSVLNNKWVKPSVPFRIVFADTLASLMKIRAITINKAQILEYFDAIETEFFDYIGIKSTPWFQENIESEHFKVAFALIPLIKHSDLLSNSFIQLKFFFNTGRIMIIVKNFIGTIEKGMNYLKNNEGSLKSDAVGLSITAYVHALYGKSQEAQKLIVELEKLKIESSDSQKCYKLKTSDAYCNNLVTAYTALTYMKLIKTQEAKTIFNWLVESNPLNKFTFEHAILTEAIAEIGINLKFDPANLKIKLENKLGFQTVVNMKGSLSTPKIIDFPEYTQTITTSVTGNGFCSVTILSERLLAVPQKNPKFNITIETDDGKRYKSERTVKVCVVYQQIESDFYYISDVFYEIELPSGYVYNGYLEQSGQNVMEVQERRKGTVVSVYFHEFELSKLYCVNIKATKLFIVKESRDAAVRVYDYSDKANNIIQFYRFSNEDC</sequence>
<keyword evidence="1 4" id="KW-0732">Signal</keyword>
<keyword evidence="2" id="KW-0882">Thioester bond</keyword>
<dbReference type="Pfam" id="PF07703">
    <property type="entry name" value="A2M_BRD"/>
    <property type="match status" value="1"/>
</dbReference>
<dbReference type="InterPro" id="IPR002890">
    <property type="entry name" value="MG2"/>
</dbReference>
<dbReference type="GO" id="GO:0004866">
    <property type="term" value="F:endopeptidase inhibitor activity"/>
    <property type="evidence" value="ECO:0007669"/>
    <property type="project" value="InterPro"/>
</dbReference>
<reference evidence="7" key="2">
    <citation type="submission" date="2022-10" db="EMBL/GenBank/DDBJ databases">
        <authorList>
            <consortium name="ENA_rothamsted_submissions"/>
            <consortium name="culmorum"/>
            <person name="King R."/>
        </authorList>
    </citation>
    <scope>NUCLEOTIDE SEQUENCE</scope>
</reference>
<dbReference type="InterPro" id="IPR009048">
    <property type="entry name" value="A-macroglobulin_rcpt-bd"/>
</dbReference>
<dbReference type="SUPFAM" id="SSF49410">
    <property type="entry name" value="Alpha-macroglobulin receptor domain"/>
    <property type="match status" value="1"/>
</dbReference>
<dbReference type="OrthoDB" id="9998011at2759"/>
<dbReference type="PANTHER" id="PTHR11412">
    <property type="entry name" value="MACROGLOBULIN / COMPLEMENT"/>
    <property type="match status" value="1"/>
</dbReference>
<evidence type="ECO:0000256" key="1">
    <source>
        <dbReference type="ARBA" id="ARBA00022729"/>
    </source>
</evidence>
<feature type="chain" id="PRO_5040242041" evidence="4">
    <location>
        <begin position="24"/>
        <end position="1403"/>
    </location>
</feature>
<dbReference type="Gene3D" id="2.60.40.10">
    <property type="entry name" value="Immunoglobulins"/>
    <property type="match status" value="1"/>
</dbReference>
<protein>
    <submittedName>
        <fullName evidence="7">Uncharacterized protein</fullName>
    </submittedName>
</protein>
<evidence type="ECO:0000259" key="5">
    <source>
        <dbReference type="SMART" id="SM01360"/>
    </source>
</evidence>
<evidence type="ECO:0000259" key="6">
    <source>
        <dbReference type="SMART" id="SM01361"/>
    </source>
</evidence>
<dbReference type="InterPro" id="IPR001599">
    <property type="entry name" value="Macroglobln_a2"/>
</dbReference>
<feature type="domain" description="Alpha-macroglobulin receptor-binding" evidence="6">
    <location>
        <begin position="1315"/>
        <end position="1396"/>
    </location>
</feature>
<dbReference type="Proteomes" id="UP001153620">
    <property type="component" value="Chromosome 4"/>
</dbReference>
<dbReference type="Gene3D" id="2.60.40.1940">
    <property type="match status" value="1"/>
</dbReference>
<dbReference type="Pfam" id="PF01835">
    <property type="entry name" value="MG2"/>
    <property type="match status" value="1"/>
</dbReference>
<dbReference type="Pfam" id="PF00207">
    <property type="entry name" value="A2M"/>
    <property type="match status" value="1"/>
</dbReference>
<evidence type="ECO:0000313" key="8">
    <source>
        <dbReference type="Proteomes" id="UP001153620"/>
    </source>
</evidence>
<dbReference type="PANTHER" id="PTHR11412:SF136">
    <property type="entry name" value="CD109 ANTIGEN"/>
    <property type="match status" value="1"/>
</dbReference>
<gene>
    <name evidence="7" type="ORF">CHIRRI_LOCUS13051</name>
</gene>
<accession>A0A9N9WUX6</accession>
<dbReference type="InterPro" id="IPR013783">
    <property type="entry name" value="Ig-like_fold"/>
</dbReference>
<dbReference type="Gene3D" id="2.60.40.690">
    <property type="entry name" value="Alpha-macroglobulin, receptor-binding domain"/>
    <property type="match status" value="1"/>
</dbReference>
<feature type="domain" description="Alpha-2-macroglobulin" evidence="5">
    <location>
        <begin position="693"/>
        <end position="785"/>
    </location>
</feature>
<dbReference type="Gene3D" id="2.60.120.1540">
    <property type="match status" value="1"/>
</dbReference>
<dbReference type="Gene3D" id="2.20.130.20">
    <property type="match status" value="1"/>
</dbReference>
<dbReference type="InterPro" id="IPR050473">
    <property type="entry name" value="A2M/Complement_sys"/>
</dbReference>
<dbReference type="Gene3D" id="1.50.10.20">
    <property type="match status" value="1"/>
</dbReference>
<proteinExistence type="predicted"/>
<dbReference type="InterPro" id="IPR011625">
    <property type="entry name" value="A2M_N_BRD"/>
</dbReference>
<dbReference type="Pfam" id="PF07677">
    <property type="entry name" value="A2M_recep"/>
    <property type="match status" value="1"/>
</dbReference>
<dbReference type="SMART" id="SM01360">
    <property type="entry name" value="A2M"/>
    <property type="match status" value="1"/>
</dbReference>
<evidence type="ECO:0000256" key="2">
    <source>
        <dbReference type="ARBA" id="ARBA00022966"/>
    </source>
</evidence>
<dbReference type="InterPro" id="IPR036595">
    <property type="entry name" value="A-macroglobulin_rcpt-bd_sf"/>
</dbReference>
<organism evidence="7 8">
    <name type="scientific">Chironomus riparius</name>
    <dbReference type="NCBI Taxonomy" id="315576"/>
    <lineage>
        <taxon>Eukaryota</taxon>
        <taxon>Metazoa</taxon>
        <taxon>Ecdysozoa</taxon>
        <taxon>Arthropoda</taxon>
        <taxon>Hexapoda</taxon>
        <taxon>Insecta</taxon>
        <taxon>Pterygota</taxon>
        <taxon>Neoptera</taxon>
        <taxon>Endopterygota</taxon>
        <taxon>Diptera</taxon>
        <taxon>Nematocera</taxon>
        <taxon>Chironomoidea</taxon>
        <taxon>Chironomidae</taxon>
        <taxon>Chironominae</taxon>
        <taxon>Chironomus</taxon>
    </lineage>
</organism>